<feature type="compositionally biased region" description="Basic and acidic residues" evidence="1">
    <location>
        <begin position="1"/>
        <end position="10"/>
    </location>
</feature>
<evidence type="ECO:0000313" key="2">
    <source>
        <dbReference type="EMBL" id="BAO45328.1"/>
    </source>
</evidence>
<feature type="region of interest" description="Disordered" evidence="1">
    <location>
        <begin position="1"/>
        <end position="64"/>
    </location>
</feature>
<dbReference type="RefSeq" id="WP_070104878.1">
    <property type="nucleotide sequence ID" value="NZ_AP012273.1"/>
</dbReference>
<dbReference type="OrthoDB" id="8538784at2"/>
<dbReference type="EMBL" id="AP012273">
    <property type="protein sequence ID" value="BAO45328.1"/>
    <property type="molecule type" value="Genomic_DNA"/>
</dbReference>
<accession>A0A7U6GKH4</accession>
<dbReference type="KEGG" id="tbn:TBH_C2419"/>
<evidence type="ECO:0008006" key="4">
    <source>
        <dbReference type="Google" id="ProtNLM"/>
    </source>
</evidence>
<organism evidence="2 3">
    <name type="scientific">Thiolapillus brandeum</name>
    <dbReference type="NCBI Taxonomy" id="1076588"/>
    <lineage>
        <taxon>Bacteria</taxon>
        <taxon>Pseudomonadati</taxon>
        <taxon>Pseudomonadota</taxon>
        <taxon>Gammaproteobacteria</taxon>
        <taxon>Chromatiales</taxon>
        <taxon>Sedimenticolaceae</taxon>
        <taxon>Thiolapillus</taxon>
    </lineage>
</organism>
<dbReference type="Pfam" id="PF11154">
    <property type="entry name" value="DUF2934"/>
    <property type="match status" value="1"/>
</dbReference>
<evidence type="ECO:0000313" key="3">
    <source>
        <dbReference type="Proteomes" id="UP000031631"/>
    </source>
</evidence>
<proteinExistence type="predicted"/>
<gene>
    <name evidence="2" type="ORF">TBH_C2419</name>
</gene>
<evidence type="ECO:0000256" key="1">
    <source>
        <dbReference type="SAM" id="MobiDB-lite"/>
    </source>
</evidence>
<feature type="compositionally biased region" description="Basic residues" evidence="1">
    <location>
        <begin position="11"/>
        <end position="58"/>
    </location>
</feature>
<reference evidence="2 3" key="1">
    <citation type="journal article" date="2014" name="PLoS ONE">
        <title>Physiological and genomic features of a novel sulfur-oxidizing gammaproteobacterium belonging to a previously uncultivated symbiotic lineage isolated from a hydrothermal vent.</title>
        <authorList>
            <person name="Nunoura T."/>
            <person name="Takaki Y."/>
            <person name="Kazama H."/>
            <person name="Kakuta J."/>
            <person name="Shimamura S."/>
            <person name="Makita H."/>
            <person name="Hirai M."/>
            <person name="Miyazaki M."/>
            <person name="Takai K."/>
        </authorList>
    </citation>
    <scope>NUCLEOTIDE SEQUENCE [LARGE SCALE GENOMIC DNA]</scope>
    <source>
        <strain evidence="2 3">Hiromi1</strain>
    </source>
</reference>
<dbReference type="Proteomes" id="UP000031631">
    <property type="component" value="Chromosome"/>
</dbReference>
<protein>
    <recommendedName>
        <fullName evidence="4">DUF2934 domain-containing protein</fullName>
    </recommendedName>
</protein>
<dbReference type="InterPro" id="IPR021327">
    <property type="entry name" value="DUF2934"/>
</dbReference>
<sequence>MVRNEEEKKKPAAKKKVSKKKVAKKKTAKKKVTGKKTAVRKVAARKTAKKKAGRKKAVSGKPVVSDQERYEMIQRHAYFLAEARNFQPGHEHDDWLEAERFVDEILAKA</sequence>
<dbReference type="AlphaFoldDB" id="A0A7U6GKH4"/>
<name>A0A7U6GKH4_9GAMM</name>
<keyword evidence="3" id="KW-1185">Reference proteome</keyword>